<comment type="caution">
    <text evidence="1">The sequence shown here is derived from an EMBL/GenBank/DDBJ whole genome shotgun (WGS) entry which is preliminary data.</text>
</comment>
<reference evidence="1 2" key="1">
    <citation type="submission" date="2020-03" db="EMBL/GenBank/DDBJ databases">
        <title>Isolation and identification of active actinomycetes.</title>
        <authorList>
            <person name="Sun X."/>
        </authorList>
    </citation>
    <scope>NUCLEOTIDE SEQUENCE [LARGE SCALE GENOMIC DNA]</scope>
    <source>
        <strain evidence="1 2">NEAU-D13</strain>
    </source>
</reference>
<proteinExistence type="predicted"/>
<dbReference type="AlphaFoldDB" id="A0A7C9W4D7"/>
<evidence type="ECO:0000313" key="1">
    <source>
        <dbReference type="EMBL" id="NGY63200.1"/>
    </source>
</evidence>
<dbReference type="EMBL" id="JAAMPJ010000009">
    <property type="protein sequence ID" value="NGY63200.1"/>
    <property type="molecule type" value="Genomic_DNA"/>
</dbReference>
<dbReference type="Proteomes" id="UP000481360">
    <property type="component" value="Unassembled WGS sequence"/>
</dbReference>
<dbReference type="RefSeq" id="WP_166051358.1">
    <property type="nucleotide sequence ID" value="NZ_JAAMPJ010000009.1"/>
</dbReference>
<protein>
    <submittedName>
        <fullName evidence="1">Uncharacterized protein</fullName>
    </submittedName>
</protein>
<organism evidence="1 2">
    <name type="scientific">Lentzea alba</name>
    <dbReference type="NCBI Taxonomy" id="2714351"/>
    <lineage>
        <taxon>Bacteria</taxon>
        <taxon>Bacillati</taxon>
        <taxon>Actinomycetota</taxon>
        <taxon>Actinomycetes</taxon>
        <taxon>Pseudonocardiales</taxon>
        <taxon>Pseudonocardiaceae</taxon>
        <taxon>Lentzea</taxon>
    </lineage>
</organism>
<keyword evidence="2" id="KW-1185">Reference proteome</keyword>
<sequence>MKDRSRAGEMEQGRKVLDEVLAANPNVQLSAKVPSNHSKILRNDSPAVAQAVRELVATKGYAAG</sequence>
<gene>
    <name evidence="1" type="ORF">G7043_30200</name>
</gene>
<name>A0A7C9W4D7_9PSEU</name>
<evidence type="ECO:0000313" key="2">
    <source>
        <dbReference type="Proteomes" id="UP000481360"/>
    </source>
</evidence>
<accession>A0A7C9W4D7</accession>